<dbReference type="RefSeq" id="WP_172160871.1">
    <property type="nucleotide sequence ID" value="NZ_CP053564.1"/>
</dbReference>
<organism evidence="8 9">
    <name type="scientific">Pseudonocardia broussonetiae</name>
    <dbReference type="NCBI Taxonomy" id="2736640"/>
    <lineage>
        <taxon>Bacteria</taxon>
        <taxon>Bacillati</taxon>
        <taxon>Actinomycetota</taxon>
        <taxon>Actinomycetes</taxon>
        <taxon>Pseudonocardiales</taxon>
        <taxon>Pseudonocardiaceae</taxon>
        <taxon>Pseudonocardia</taxon>
    </lineage>
</organism>
<feature type="transmembrane region" description="Helical" evidence="6">
    <location>
        <begin position="181"/>
        <end position="201"/>
    </location>
</feature>
<feature type="domain" description="Copper resistance protein D" evidence="7">
    <location>
        <begin position="245"/>
        <end position="309"/>
    </location>
</feature>
<evidence type="ECO:0000256" key="6">
    <source>
        <dbReference type="SAM" id="Phobius"/>
    </source>
</evidence>
<dbReference type="GO" id="GO:0005886">
    <property type="term" value="C:plasma membrane"/>
    <property type="evidence" value="ECO:0007669"/>
    <property type="project" value="UniProtKB-SubCell"/>
</dbReference>
<dbReference type="EMBL" id="CP053564">
    <property type="protein sequence ID" value="QJY47828.1"/>
    <property type="molecule type" value="Genomic_DNA"/>
</dbReference>
<keyword evidence="5 6" id="KW-0472">Membrane</keyword>
<protein>
    <recommendedName>
        <fullName evidence="7">Copper resistance protein D domain-containing protein</fullName>
    </recommendedName>
</protein>
<dbReference type="InterPro" id="IPR032694">
    <property type="entry name" value="CopC/D"/>
</dbReference>
<feature type="transmembrane region" description="Helical" evidence="6">
    <location>
        <begin position="282"/>
        <end position="303"/>
    </location>
</feature>
<dbReference type="InterPro" id="IPR008457">
    <property type="entry name" value="Cu-R_CopD_dom"/>
</dbReference>
<evidence type="ECO:0000313" key="8">
    <source>
        <dbReference type="EMBL" id="QJY47828.1"/>
    </source>
</evidence>
<dbReference type="GO" id="GO:0006825">
    <property type="term" value="P:copper ion transport"/>
    <property type="evidence" value="ECO:0007669"/>
    <property type="project" value="InterPro"/>
</dbReference>
<feature type="transmembrane region" description="Helical" evidence="6">
    <location>
        <begin position="66"/>
        <end position="90"/>
    </location>
</feature>
<accession>A0A6M6JIH3</accession>
<feature type="transmembrane region" description="Helical" evidence="6">
    <location>
        <begin position="246"/>
        <end position="270"/>
    </location>
</feature>
<dbReference type="Proteomes" id="UP000505377">
    <property type="component" value="Chromosome"/>
</dbReference>
<gene>
    <name evidence="8" type="ORF">HOP40_20090</name>
</gene>
<dbReference type="Pfam" id="PF05425">
    <property type="entry name" value="CopD"/>
    <property type="match status" value="1"/>
</dbReference>
<dbReference type="PANTHER" id="PTHR34820">
    <property type="entry name" value="INNER MEMBRANE PROTEIN YEBZ"/>
    <property type="match status" value="1"/>
</dbReference>
<evidence type="ECO:0000259" key="7">
    <source>
        <dbReference type="Pfam" id="PF05425"/>
    </source>
</evidence>
<keyword evidence="2" id="KW-1003">Cell membrane</keyword>
<evidence type="ECO:0000256" key="4">
    <source>
        <dbReference type="ARBA" id="ARBA00022989"/>
    </source>
</evidence>
<keyword evidence="3 6" id="KW-0812">Transmembrane</keyword>
<keyword evidence="4 6" id="KW-1133">Transmembrane helix</keyword>
<proteinExistence type="predicted"/>
<feature type="transmembrane region" description="Helical" evidence="6">
    <location>
        <begin position="21"/>
        <end position="46"/>
    </location>
</feature>
<evidence type="ECO:0000256" key="1">
    <source>
        <dbReference type="ARBA" id="ARBA00004651"/>
    </source>
</evidence>
<comment type="subcellular location">
    <subcellularLocation>
        <location evidence="1">Cell membrane</location>
        <topology evidence="1">Multi-pass membrane protein</topology>
    </subcellularLocation>
</comment>
<sequence>MSDEQVARPGTARVGRYQASVGPLVVVGTSLGVLVALWLTASAGSAVAEVLGLPDTGLVVRYGLPAVRVVADIGAASTVGFLLIAAVLAAPQSSGYLDVTGYRSVRVAAGCAWTWAVAAFLMVPLTVAEVLGRPVGDVLALGPLLAALPLLPTSGAWLLTAVVATVLAVGCRATLTWGWSTVLLAGTVVGLLPVAATGHSAVGGSHDLATDSLMIHVVAAAVWVGGLVAVMALAARPSSDQLGTVLPRFSAIAAWCWALMALSGIVNLAVRVPLTLPNLLSPYGVIATAKTGSLLLLGVIGYLHRRRTLAPAI</sequence>
<feature type="transmembrane region" description="Helical" evidence="6">
    <location>
        <begin position="144"/>
        <end position="169"/>
    </location>
</feature>
<evidence type="ECO:0000313" key="9">
    <source>
        <dbReference type="Proteomes" id="UP000505377"/>
    </source>
</evidence>
<evidence type="ECO:0000256" key="3">
    <source>
        <dbReference type="ARBA" id="ARBA00022692"/>
    </source>
</evidence>
<dbReference type="KEGG" id="pbro:HOP40_20090"/>
<evidence type="ECO:0000256" key="2">
    <source>
        <dbReference type="ARBA" id="ARBA00022475"/>
    </source>
</evidence>
<feature type="transmembrane region" description="Helical" evidence="6">
    <location>
        <begin position="111"/>
        <end position="132"/>
    </location>
</feature>
<dbReference type="AlphaFoldDB" id="A0A6M6JIH3"/>
<reference evidence="8 9" key="1">
    <citation type="submission" date="2020-05" db="EMBL/GenBank/DDBJ databases">
        <authorList>
            <person name="Mo P."/>
        </authorList>
    </citation>
    <scope>NUCLEOTIDE SEQUENCE [LARGE SCALE GENOMIC DNA]</scope>
    <source>
        <strain evidence="8 9">Gen01</strain>
    </source>
</reference>
<name>A0A6M6JIH3_9PSEU</name>
<keyword evidence="9" id="KW-1185">Reference proteome</keyword>
<dbReference type="PANTHER" id="PTHR34820:SF4">
    <property type="entry name" value="INNER MEMBRANE PROTEIN YEBZ"/>
    <property type="match status" value="1"/>
</dbReference>
<feature type="transmembrane region" description="Helical" evidence="6">
    <location>
        <begin position="213"/>
        <end position="234"/>
    </location>
</feature>
<evidence type="ECO:0000256" key="5">
    <source>
        <dbReference type="ARBA" id="ARBA00023136"/>
    </source>
</evidence>